<accession>A0AA95HGH9</accession>
<dbReference type="InterPro" id="IPR009057">
    <property type="entry name" value="Homeodomain-like_sf"/>
</dbReference>
<dbReference type="InterPro" id="IPR050207">
    <property type="entry name" value="Trans_regulatory_Fis"/>
</dbReference>
<dbReference type="Gene3D" id="1.10.10.60">
    <property type="entry name" value="Homeodomain-like"/>
    <property type="match status" value="1"/>
</dbReference>
<reference evidence="5" key="2">
    <citation type="submission" date="2023-04" db="EMBL/GenBank/DDBJ databases">
        <authorList>
            <person name="Beletskiy A.V."/>
            <person name="Mardanov A.V."/>
            <person name="Ravin N.V."/>
        </authorList>
    </citation>
    <scope>NUCLEOTIDE SEQUENCE</scope>
    <source>
        <strain evidence="5">GKL-02</strain>
    </source>
</reference>
<dbReference type="Pfam" id="PF02954">
    <property type="entry name" value="HTH_8"/>
    <property type="match status" value="1"/>
</dbReference>
<dbReference type="SUPFAM" id="SSF46689">
    <property type="entry name" value="Homeodomain-like"/>
    <property type="match status" value="1"/>
</dbReference>
<dbReference type="PRINTS" id="PR01590">
    <property type="entry name" value="HTHFIS"/>
</dbReference>
<dbReference type="PANTHER" id="PTHR47918:SF1">
    <property type="entry name" value="DNA-BINDING PROTEIN FIS"/>
    <property type="match status" value="1"/>
</dbReference>
<organism evidence="5">
    <name type="scientific">Candidatus Thiothrix putei</name>
    <dbReference type="NCBI Taxonomy" id="3080811"/>
    <lineage>
        <taxon>Bacteria</taxon>
        <taxon>Pseudomonadati</taxon>
        <taxon>Pseudomonadota</taxon>
        <taxon>Gammaproteobacteria</taxon>
        <taxon>Thiotrichales</taxon>
        <taxon>Thiotrichaceae</taxon>
        <taxon>Thiothrix</taxon>
    </lineage>
</organism>
<comment type="similarity">
    <text evidence="1">Belongs to the transcriptional regulatory Fis family.</text>
</comment>
<dbReference type="InterPro" id="IPR005412">
    <property type="entry name" value="Fis_DNA-bd"/>
</dbReference>
<dbReference type="InterPro" id="IPR002197">
    <property type="entry name" value="HTH_Fis"/>
</dbReference>
<dbReference type="GO" id="GO:0043565">
    <property type="term" value="F:sequence-specific DNA binding"/>
    <property type="evidence" value="ECO:0007669"/>
    <property type="project" value="InterPro"/>
</dbReference>
<dbReference type="PIRSF" id="PIRSF002097">
    <property type="entry name" value="DNA-binding_Fis"/>
    <property type="match status" value="1"/>
</dbReference>
<gene>
    <name evidence="5" type="ORF">QJT81_21720</name>
</gene>
<dbReference type="PANTHER" id="PTHR47918">
    <property type="entry name" value="DNA-BINDING PROTEIN FIS"/>
    <property type="match status" value="1"/>
</dbReference>
<sequence length="86" mass="9889">MNADPFSETVFSYVVTKLLQEHMDNLGDSEPSDFYRKVMDLVEPPMLLSMMRYTHGNQQRAADCLGINKTTLRTKLKRHGLMQPTV</sequence>
<evidence type="ECO:0000256" key="1">
    <source>
        <dbReference type="ARBA" id="ARBA00008559"/>
    </source>
</evidence>
<dbReference type="Proteomes" id="UP001301326">
    <property type="component" value="Chromosome"/>
</dbReference>
<evidence type="ECO:0000259" key="4">
    <source>
        <dbReference type="Pfam" id="PF02954"/>
    </source>
</evidence>
<dbReference type="AlphaFoldDB" id="A0AA95HGH9"/>
<keyword evidence="2" id="KW-0238">DNA-binding</keyword>
<evidence type="ECO:0000313" key="5">
    <source>
        <dbReference type="EMBL" id="WGZ94361.1"/>
    </source>
</evidence>
<proteinExistence type="inferred from homology"/>
<reference evidence="5" key="1">
    <citation type="journal article" date="2023" name="Int. J. Mol. Sci.">
        <title>Metagenomics Revealed a New Genus 'Candidatus Thiocaldithrix dubininis' gen. nov., sp. nov. and a New Species 'Candidatus Thiothrix putei' sp. nov. in the Family Thiotrichaceae, Some Members of Which Have Traits of Both Na+- and H+-Motive Energetics.</title>
        <authorList>
            <person name="Ravin N.V."/>
            <person name="Muntyan M.S."/>
            <person name="Smolyakov D.D."/>
            <person name="Rudenko T.S."/>
            <person name="Beletsky A.V."/>
            <person name="Mardanov A.V."/>
            <person name="Grabovich M.Y."/>
        </authorList>
    </citation>
    <scope>NUCLEOTIDE SEQUENCE</scope>
    <source>
        <strain evidence="5">GKL-02</strain>
    </source>
</reference>
<evidence type="ECO:0000256" key="3">
    <source>
        <dbReference type="ARBA" id="ARBA00029540"/>
    </source>
</evidence>
<feature type="domain" description="DNA binding HTH" evidence="4">
    <location>
        <begin position="41"/>
        <end position="78"/>
    </location>
</feature>
<name>A0AA95HGH9_9GAMM</name>
<dbReference type="EMBL" id="CP124756">
    <property type="protein sequence ID" value="WGZ94361.1"/>
    <property type="molecule type" value="Genomic_DNA"/>
</dbReference>
<protein>
    <recommendedName>
        <fullName evidence="3">Putative Fis-like DNA-binding protein</fullName>
    </recommendedName>
</protein>
<dbReference type="KEGG" id="tput:QJT81_21720"/>
<dbReference type="GO" id="GO:0006355">
    <property type="term" value="P:regulation of DNA-templated transcription"/>
    <property type="evidence" value="ECO:0007669"/>
    <property type="project" value="InterPro"/>
</dbReference>
<evidence type="ECO:0000256" key="2">
    <source>
        <dbReference type="ARBA" id="ARBA00023125"/>
    </source>
</evidence>